<dbReference type="Proteomes" id="UP001177003">
    <property type="component" value="Chromosome 5"/>
</dbReference>
<keyword evidence="2" id="KW-1185">Reference proteome</keyword>
<dbReference type="EMBL" id="OX465081">
    <property type="protein sequence ID" value="CAI9285371.1"/>
    <property type="molecule type" value="Genomic_DNA"/>
</dbReference>
<protein>
    <submittedName>
        <fullName evidence="1">Uncharacterized protein</fullName>
    </submittedName>
</protein>
<reference evidence="1" key="1">
    <citation type="submission" date="2023-04" db="EMBL/GenBank/DDBJ databases">
        <authorList>
            <person name="Vijverberg K."/>
            <person name="Xiong W."/>
            <person name="Schranz E."/>
        </authorList>
    </citation>
    <scope>NUCLEOTIDE SEQUENCE</scope>
</reference>
<gene>
    <name evidence="1" type="ORF">LSALG_LOCUS24844</name>
</gene>
<proteinExistence type="predicted"/>
<name>A0AA36E6Y4_LACSI</name>
<evidence type="ECO:0000313" key="1">
    <source>
        <dbReference type="EMBL" id="CAI9285371.1"/>
    </source>
</evidence>
<dbReference type="AlphaFoldDB" id="A0AA36E6Y4"/>
<sequence length="122" mass="13405">MVNKYVASGRFDLQEPSVMAELTQAMHASVKTFIKMVYASLLHLVELDLKGVCQLCCHPNVEDNPPEGDFLKVGSSSITLVLGHGVLHSSPNNLSDVDVVTSRHLGPMYYLFQGKGYEPLMP</sequence>
<organism evidence="1 2">
    <name type="scientific">Lactuca saligna</name>
    <name type="common">Willowleaf lettuce</name>
    <dbReference type="NCBI Taxonomy" id="75948"/>
    <lineage>
        <taxon>Eukaryota</taxon>
        <taxon>Viridiplantae</taxon>
        <taxon>Streptophyta</taxon>
        <taxon>Embryophyta</taxon>
        <taxon>Tracheophyta</taxon>
        <taxon>Spermatophyta</taxon>
        <taxon>Magnoliopsida</taxon>
        <taxon>eudicotyledons</taxon>
        <taxon>Gunneridae</taxon>
        <taxon>Pentapetalae</taxon>
        <taxon>asterids</taxon>
        <taxon>campanulids</taxon>
        <taxon>Asterales</taxon>
        <taxon>Asteraceae</taxon>
        <taxon>Cichorioideae</taxon>
        <taxon>Cichorieae</taxon>
        <taxon>Lactucinae</taxon>
        <taxon>Lactuca</taxon>
    </lineage>
</organism>
<evidence type="ECO:0000313" key="2">
    <source>
        <dbReference type="Proteomes" id="UP001177003"/>
    </source>
</evidence>
<accession>A0AA36E6Y4</accession>